<accession>A0A2A5S6V5</accession>
<dbReference type="Proteomes" id="UP000218744">
    <property type="component" value="Unassembled WGS sequence"/>
</dbReference>
<dbReference type="InterPro" id="IPR036779">
    <property type="entry name" value="LysM_dom_sf"/>
</dbReference>
<dbReference type="GO" id="GO:0008932">
    <property type="term" value="F:lytic endotransglycosylase activity"/>
    <property type="evidence" value="ECO:0007669"/>
    <property type="project" value="TreeGrafter"/>
</dbReference>
<sequence>MIYIGQVIHFTGGQSGATARTYTVRSGDNLSSIASRLGTTVQSLVSMNSISNPNLIYAGQTLNY</sequence>
<proteinExistence type="predicted"/>
<evidence type="ECO:0000313" key="3">
    <source>
        <dbReference type="Proteomes" id="UP000218744"/>
    </source>
</evidence>
<dbReference type="CDD" id="cd00118">
    <property type="entry name" value="LysM"/>
    <property type="match status" value="1"/>
</dbReference>
<dbReference type="PROSITE" id="PS51782">
    <property type="entry name" value="LYSM"/>
    <property type="match status" value="1"/>
</dbReference>
<evidence type="ECO:0000259" key="1">
    <source>
        <dbReference type="PROSITE" id="PS51782"/>
    </source>
</evidence>
<feature type="domain" description="LysM" evidence="1">
    <location>
        <begin position="20"/>
        <end position="64"/>
    </location>
</feature>
<dbReference type="EMBL" id="JXKA01000064">
    <property type="protein sequence ID" value="PCS09188.1"/>
    <property type="molecule type" value="Genomic_DNA"/>
</dbReference>
<dbReference type="SMART" id="SM00257">
    <property type="entry name" value="LysM"/>
    <property type="match status" value="1"/>
</dbReference>
<dbReference type="AlphaFoldDB" id="A0A2A5S6V5"/>
<dbReference type="Pfam" id="PF01476">
    <property type="entry name" value="LysM"/>
    <property type="match status" value="1"/>
</dbReference>
<name>A0A2A5S6V5_LACLH</name>
<dbReference type="InterPro" id="IPR018392">
    <property type="entry name" value="LysM"/>
</dbReference>
<comment type="caution">
    <text evidence="2">The sequence shown here is derived from an EMBL/GenBank/DDBJ whole genome shotgun (WGS) entry which is preliminary data.</text>
</comment>
<dbReference type="PANTHER" id="PTHR33734:SF22">
    <property type="entry name" value="MEMBRANE-BOUND LYTIC MUREIN TRANSGLYCOSYLASE D"/>
    <property type="match status" value="1"/>
</dbReference>
<reference evidence="2 3" key="1">
    <citation type="submission" date="2014-12" db="EMBL/GenBank/DDBJ databases">
        <title>Draft genome sequences of 10 type strains of Lactococcus.</title>
        <authorList>
            <person name="Sun Z."/>
            <person name="Zhong Z."/>
            <person name="Liu W."/>
            <person name="Zhang W."/>
            <person name="Zhang H."/>
        </authorList>
    </citation>
    <scope>NUCLEOTIDE SEQUENCE [LARGE SCALE GENOMIC DNA]</scope>
    <source>
        <strain evidence="2 3">DSM 20450</strain>
    </source>
</reference>
<dbReference type="PANTHER" id="PTHR33734">
    <property type="entry name" value="LYSM DOMAIN-CONTAINING GPI-ANCHORED PROTEIN 2"/>
    <property type="match status" value="1"/>
</dbReference>
<protein>
    <submittedName>
        <fullName evidence="2">LysM domain protein</fullName>
    </submittedName>
</protein>
<organism evidence="2 3">
    <name type="scientific">Lactococcus lactis subsp. hordniae</name>
    <dbReference type="NCBI Taxonomy" id="203404"/>
    <lineage>
        <taxon>Bacteria</taxon>
        <taxon>Bacillati</taxon>
        <taxon>Bacillota</taxon>
        <taxon>Bacilli</taxon>
        <taxon>Lactobacillales</taxon>
        <taxon>Streptococcaceae</taxon>
        <taxon>Lactococcus</taxon>
    </lineage>
</organism>
<gene>
    <name evidence="2" type="ORF">RU90_GL002297</name>
</gene>
<dbReference type="SUPFAM" id="SSF54106">
    <property type="entry name" value="LysM domain"/>
    <property type="match status" value="1"/>
</dbReference>
<dbReference type="Gene3D" id="3.10.350.10">
    <property type="entry name" value="LysM domain"/>
    <property type="match status" value="1"/>
</dbReference>
<evidence type="ECO:0000313" key="2">
    <source>
        <dbReference type="EMBL" id="PCS09188.1"/>
    </source>
</evidence>